<evidence type="ECO:0000313" key="2">
    <source>
        <dbReference type="Proteomes" id="UP000002640"/>
    </source>
</evidence>
<dbReference type="STRING" id="1094619.G4ZZE8"/>
<dbReference type="GeneID" id="20652735"/>
<accession>G4ZZE8</accession>
<dbReference type="SMR" id="G4ZZE8"/>
<dbReference type="PROSITE" id="PS50896">
    <property type="entry name" value="LISH"/>
    <property type="match status" value="1"/>
</dbReference>
<protein>
    <submittedName>
        <fullName evidence="1">Uncharacterized protein</fullName>
    </submittedName>
</protein>
<dbReference type="AlphaFoldDB" id="G4ZZE8"/>
<dbReference type="OMA" id="GASREMH"/>
<gene>
    <name evidence="1" type="ORF">PHYSODRAFT_443985</name>
</gene>
<keyword evidence="2" id="KW-1185">Reference proteome</keyword>
<evidence type="ECO:0000313" key="1">
    <source>
        <dbReference type="EMBL" id="EGZ10348.1"/>
    </source>
</evidence>
<dbReference type="RefSeq" id="XP_009533093.1">
    <property type="nucleotide sequence ID" value="XM_009534798.1"/>
</dbReference>
<organism evidence="1 2">
    <name type="scientific">Phytophthora sojae (strain P6497)</name>
    <name type="common">Soybean stem and root rot agent</name>
    <name type="synonym">Phytophthora megasperma f. sp. glycines</name>
    <dbReference type="NCBI Taxonomy" id="1094619"/>
    <lineage>
        <taxon>Eukaryota</taxon>
        <taxon>Sar</taxon>
        <taxon>Stramenopiles</taxon>
        <taxon>Oomycota</taxon>
        <taxon>Peronosporomycetes</taxon>
        <taxon>Peronosporales</taxon>
        <taxon>Peronosporaceae</taxon>
        <taxon>Phytophthora</taxon>
    </lineage>
</organism>
<sequence length="115" mass="13136">MPHHTDVLYLIAQYLQAKGLYSSSLALQQESGLDVTWLRGSSRELALLRRWVFEGDVQRARALLLPLQGLDELKCFERLVPLFRAPVDAEERDVFKYVAMPKLQLAGLIHDAVLF</sequence>
<dbReference type="InterPro" id="IPR006594">
    <property type="entry name" value="LisH"/>
</dbReference>
<reference evidence="1 2" key="1">
    <citation type="journal article" date="2006" name="Science">
        <title>Phytophthora genome sequences uncover evolutionary origins and mechanisms of pathogenesis.</title>
        <authorList>
            <person name="Tyler B.M."/>
            <person name="Tripathy S."/>
            <person name="Zhang X."/>
            <person name="Dehal P."/>
            <person name="Jiang R.H."/>
            <person name="Aerts A."/>
            <person name="Arredondo F.D."/>
            <person name="Baxter L."/>
            <person name="Bensasson D."/>
            <person name="Beynon J.L."/>
            <person name="Chapman J."/>
            <person name="Damasceno C.M."/>
            <person name="Dorrance A.E."/>
            <person name="Dou D."/>
            <person name="Dickerman A.W."/>
            <person name="Dubchak I.L."/>
            <person name="Garbelotto M."/>
            <person name="Gijzen M."/>
            <person name="Gordon S.G."/>
            <person name="Govers F."/>
            <person name="Grunwald N.J."/>
            <person name="Huang W."/>
            <person name="Ivors K.L."/>
            <person name="Jones R.W."/>
            <person name="Kamoun S."/>
            <person name="Krampis K."/>
            <person name="Lamour K.H."/>
            <person name="Lee M.K."/>
            <person name="McDonald W.H."/>
            <person name="Medina M."/>
            <person name="Meijer H.J."/>
            <person name="Nordberg E.K."/>
            <person name="Maclean D.J."/>
            <person name="Ospina-Giraldo M.D."/>
            <person name="Morris P.F."/>
            <person name="Phuntumart V."/>
            <person name="Putnam N.H."/>
            <person name="Rash S."/>
            <person name="Rose J.K."/>
            <person name="Sakihama Y."/>
            <person name="Salamov A.A."/>
            <person name="Savidor A."/>
            <person name="Scheuring C.F."/>
            <person name="Smith B.M."/>
            <person name="Sobral B.W."/>
            <person name="Terry A."/>
            <person name="Torto-Alalibo T.A."/>
            <person name="Win J."/>
            <person name="Xu Z."/>
            <person name="Zhang H."/>
            <person name="Grigoriev I.V."/>
            <person name="Rokhsar D.S."/>
            <person name="Boore J.L."/>
        </authorList>
    </citation>
    <scope>NUCLEOTIDE SEQUENCE [LARGE SCALE GENOMIC DNA]</scope>
    <source>
        <strain evidence="1 2">P6497</strain>
    </source>
</reference>
<dbReference type="KEGG" id="psoj:PHYSODRAFT_443985"/>
<proteinExistence type="predicted"/>
<dbReference type="InParanoid" id="G4ZZE8"/>
<feature type="non-terminal residue" evidence="1">
    <location>
        <position position="115"/>
    </location>
</feature>
<dbReference type="EMBL" id="JH159158">
    <property type="protein sequence ID" value="EGZ10348.1"/>
    <property type="molecule type" value="Genomic_DNA"/>
</dbReference>
<dbReference type="Proteomes" id="UP000002640">
    <property type="component" value="Unassembled WGS sequence"/>
</dbReference>
<dbReference type="SMART" id="SM00667">
    <property type="entry name" value="LisH"/>
    <property type="match status" value="1"/>
</dbReference>
<name>G4ZZE8_PHYSP</name>